<evidence type="ECO:0000313" key="3">
    <source>
        <dbReference type="Proteomes" id="UP000469950"/>
    </source>
</evidence>
<feature type="domain" description="DUF302" evidence="1">
    <location>
        <begin position="36"/>
        <end position="98"/>
    </location>
</feature>
<dbReference type="InterPro" id="IPR005180">
    <property type="entry name" value="DUF302"/>
</dbReference>
<evidence type="ECO:0000259" key="1">
    <source>
        <dbReference type="Pfam" id="PF03625"/>
    </source>
</evidence>
<dbReference type="EMBL" id="WBMP01000013">
    <property type="protein sequence ID" value="KAE8544834.1"/>
    <property type="molecule type" value="Genomic_DNA"/>
</dbReference>
<gene>
    <name evidence="2" type="ORF">F6453_2873</name>
</gene>
<proteinExistence type="predicted"/>
<reference evidence="2 3" key="1">
    <citation type="submission" date="2019-10" db="EMBL/GenBank/DDBJ databases">
        <title>Draft genome sequence of Marinobacter hydrocarbonoclasticus NCT7M from the microbiome of the marine copepod.</title>
        <authorList>
            <person name="Nuttall R."/>
            <person name="Sharma G."/>
            <person name="Moisander P."/>
        </authorList>
    </citation>
    <scope>NUCLEOTIDE SEQUENCE [LARGE SCALE GENOMIC DNA]</scope>
    <source>
        <strain evidence="2 3">NCT7M</strain>
    </source>
</reference>
<dbReference type="PANTHER" id="PTHR38342">
    <property type="entry name" value="SLR5037 PROTEIN"/>
    <property type="match status" value="1"/>
</dbReference>
<comment type="caution">
    <text evidence="2">The sequence shown here is derived from an EMBL/GenBank/DDBJ whole genome shotgun (WGS) entry which is preliminary data.</text>
</comment>
<dbReference type="AlphaFoldDB" id="A0A833JMY8"/>
<dbReference type="Proteomes" id="UP000469950">
    <property type="component" value="Unassembled WGS sequence"/>
</dbReference>
<dbReference type="PANTHER" id="PTHR38342:SF1">
    <property type="entry name" value="SLR5037 PROTEIN"/>
    <property type="match status" value="1"/>
</dbReference>
<dbReference type="InterPro" id="IPR016796">
    <property type="entry name" value="UCP021774"/>
</dbReference>
<organism evidence="2 3">
    <name type="scientific">Marinobacter nauticus</name>
    <name type="common">Marinobacter hydrocarbonoclasticus</name>
    <name type="synonym">Marinobacter aquaeolei</name>
    <dbReference type="NCBI Taxonomy" id="2743"/>
    <lineage>
        <taxon>Bacteria</taxon>
        <taxon>Pseudomonadati</taxon>
        <taxon>Pseudomonadota</taxon>
        <taxon>Gammaproteobacteria</taxon>
        <taxon>Pseudomonadales</taxon>
        <taxon>Marinobacteraceae</taxon>
        <taxon>Marinobacter</taxon>
    </lineage>
</organism>
<dbReference type="SUPFAM" id="SSF103247">
    <property type="entry name" value="TT1751-like"/>
    <property type="match status" value="1"/>
</dbReference>
<sequence length="128" mass="14159">MSYTMNRVIQNVDFETVDERTRKALADQGFGVLTEIDVKATMKKKLDKDMPAYRILGACNPAMAWEAIGVEPRVGAMLPCNVILRETPEGVEVSAVDPVLSMTAIDNEQLKHIAGEVRDRLSEIIKAV</sequence>
<evidence type="ECO:0000313" key="2">
    <source>
        <dbReference type="EMBL" id="KAE8544834.1"/>
    </source>
</evidence>
<dbReference type="CDD" id="cd14797">
    <property type="entry name" value="DUF302"/>
    <property type="match status" value="1"/>
</dbReference>
<dbReference type="RefSeq" id="WP_092033463.1">
    <property type="nucleotide sequence ID" value="NZ_DCES01000017.1"/>
</dbReference>
<dbReference type="Pfam" id="PF03625">
    <property type="entry name" value="DUF302"/>
    <property type="match status" value="1"/>
</dbReference>
<protein>
    <recommendedName>
        <fullName evidence="1">DUF302 domain-containing protein</fullName>
    </recommendedName>
</protein>
<dbReference type="PIRSF" id="PIRSF021774">
    <property type="entry name" value="UCP021774"/>
    <property type="match status" value="1"/>
</dbReference>
<name>A0A833JMY8_MARNT</name>
<accession>A0A833JMY8</accession>
<dbReference type="Gene3D" id="3.30.310.70">
    <property type="entry name" value="TT1751-like domain"/>
    <property type="match status" value="1"/>
</dbReference>
<dbReference type="InterPro" id="IPR035923">
    <property type="entry name" value="TT1751-like_sf"/>
</dbReference>